<dbReference type="SUPFAM" id="SSF46785">
    <property type="entry name" value="Winged helix' DNA-binding domain"/>
    <property type="match status" value="1"/>
</dbReference>
<dbReference type="InterPro" id="IPR002577">
    <property type="entry name" value="HTH_HxlR"/>
</dbReference>
<evidence type="ECO:0000313" key="5">
    <source>
        <dbReference type="EMBL" id="MCR8634235.1"/>
    </source>
</evidence>
<dbReference type="EMBL" id="JANQBD010000018">
    <property type="protein sequence ID" value="MCR8634235.1"/>
    <property type="molecule type" value="Genomic_DNA"/>
</dbReference>
<evidence type="ECO:0000259" key="4">
    <source>
        <dbReference type="PROSITE" id="PS51118"/>
    </source>
</evidence>
<comment type="caution">
    <text evidence="5">The sequence shown here is derived from an EMBL/GenBank/DDBJ whole genome shotgun (WGS) entry which is preliminary data.</text>
</comment>
<keyword evidence="1" id="KW-0805">Transcription regulation</keyword>
<name>A0ABT1YNC6_9BACL</name>
<protein>
    <submittedName>
        <fullName evidence="5">Helix-turn-helix transcriptional regulator</fullName>
    </submittedName>
</protein>
<feature type="domain" description="HTH hxlR-type" evidence="4">
    <location>
        <begin position="12"/>
        <end position="115"/>
    </location>
</feature>
<gene>
    <name evidence="5" type="ORF">NV381_23875</name>
</gene>
<dbReference type="InterPro" id="IPR036388">
    <property type="entry name" value="WH-like_DNA-bd_sf"/>
</dbReference>
<dbReference type="Pfam" id="PF01638">
    <property type="entry name" value="HxlR"/>
    <property type="match status" value="1"/>
</dbReference>
<dbReference type="Proteomes" id="UP001300012">
    <property type="component" value="Unassembled WGS sequence"/>
</dbReference>
<sequence length="129" mass="15000">MNGYSIESTSNCLFISVSPSFLCFNYFPSLFTIVAHELFNGTKRFGELRRSLQPISPKTLTDRLRMLEEQEIVTRTLYPGVPLHVEYELTERGQRLQPIFAAMWMWVQENGECPRKEMDDRGQDSEAVM</sequence>
<organism evidence="5 6">
    <name type="scientific">Paenibacillus radicis</name>
    <name type="common">ex Xue et al. 2023</name>
    <dbReference type="NCBI Taxonomy" id="2972489"/>
    <lineage>
        <taxon>Bacteria</taxon>
        <taxon>Bacillati</taxon>
        <taxon>Bacillota</taxon>
        <taxon>Bacilli</taxon>
        <taxon>Bacillales</taxon>
        <taxon>Paenibacillaceae</taxon>
        <taxon>Paenibacillus</taxon>
    </lineage>
</organism>
<dbReference type="InterPro" id="IPR036390">
    <property type="entry name" value="WH_DNA-bd_sf"/>
</dbReference>
<keyword evidence="3" id="KW-0804">Transcription</keyword>
<evidence type="ECO:0000256" key="2">
    <source>
        <dbReference type="ARBA" id="ARBA00023125"/>
    </source>
</evidence>
<keyword evidence="2" id="KW-0238">DNA-binding</keyword>
<accession>A0ABT1YNC6</accession>
<evidence type="ECO:0000313" key="6">
    <source>
        <dbReference type="Proteomes" id="UP001300012"/>
    </source>
</evidence>
<dbReference type="RefSeq" id="WP_258215797.1">
    <property type="nucleotide sequence ID" value="NZ_JANQBD010000018.1"/>
</dbReference>
<dbReference type="PROSITE" id="PS51118">
    <property type="entry name" value="HTH_HXLR"/>
    <property type="match status" value="1"/>
</dbReference>
<proteinExistence type="predicted"/>
<reference evidence="5 6" key="1">
    <citation type="submission" date="2022-08" db="EMBL/GenBank/DDBJ databases">
        <title>Paenibacillus endoradicis sp. nov., Paenibacillus radicibacter sp. nov and Paenibacillus pararadicis sp. nov., three cold-adapted plant growth-promoting bacteria isolated from root of Larix gmelinii in Great Khingan.</title>
        <authorList>
            <person name="Xue H."/>
        </authorList>
    </citation>
    <scope>NUCLEOTIDE SEQUENCE [LARGE SCALE GENOMIC DNA]</scope>
    <source>
        <strain evidence="5 6">N5-1-1-5</strain>
    </source>
</reference>
<dbReference type="PANTHER" id="PTHR33204:SF37">
    <property type="entry name" value="HTH-TYPE TRANSCRIPTIONAL REGULATOR YODB"/>
    <property type="match status" value="1"/>
</dbReference>
<evidence type="ECO:0000256" key="3">
    <source>
        <dbReference type="ARBA" id="ARBA00023163"/>
    </source>
</evidence>
<keyword evidence="6" id="KW-1185">Reference proteome</keyword>
<evidence type="ECO:0000256" key="1">
    <source>
        <dbReference type="ARBA" id="ARBA00023015"/>
    </source>
</evidence>
<dbReference type="PANTHER" id="PTHR33204">
    <property type="entry name" value="TRANSCRIPTIONAL REGULATOR, MARR FAMILY"/>
    <property type="match status" value="1"/>
</dbReference>
<dbReference type="Gene3D" id="1.10.10.10">
    <property type="entry name" value="Winged helix-like DNA-binding domain superfamily/Winged helix DNA-binding domain"/>
    <property type="match status" value="1"/>
</dbReference>